<name>A0A5A7QE85_STRAF</name>
<protein>
    <submittedName>
        <fullName evidence="1">Flavonol synthase 5</fullName>
    </submittedName>
</protein>
<dbReference type="OrthoDB" id="185373at2759"/>
<dbReference type="Proteomes" id="UP000325081">
    <property type="component" value="Unassembled WGS sequence"/>
</dbReference>
<dbReference type="EMBL" id="BKCP01006671">
    <property type="protein sequence ID" value="GER43589.1"/>
    <property type="molecule type" value="Genomic_DNA"/>
</dbReference>
<sequence length="144" mass="15710">MEKLRGEPGINIGKLQDFRHQLWGDASQPIKLLHKLRAPVLMFSESVHYVPRNRGQIRRQREEFLGRVFRIRSSLIQFIVRVPLLEVEGLLHGGGGAAELLRAYYLAVGERAAANCGLVLGGLSVAVVEVSAACGAGGGIVRND</sequence>
<gene>
    <name evidence="1" type="ORF">STAS_20446</name>
</gene>
<reference evidence="2" key="1">
    <citation type="journal article" date="2019" name="Curr. Biol.">
        <title>Genome Sequence of Striga asiatica Provides Insight into the Evolution of Plant Parasitism.</title>
        <authorList>
            <person name="Yoshida S."/>
            <person name="Kim S."/>
            <person name="Wafula E.K."/>
            <person name="Tanskanen J."/>
            <person name="Kim Y.M."/>
            <person name="Honaas L."/>
            <person name="Yang Z."/>
            <person name="Spallek T."/>
            <person name="Conn C.E."/>
            <person name="Ichihashi Y."/>
            <person name="Cheong K."/>
            <person name="Cui S."/>
            <person name="Der J.P."/>
            <person name="Gundlach H."/>
            <person name="Jiao Y."/>
            <person name="Hori C."/>
            <person name="Ishida J.K."/>
            <person name="Kasahara H."/>
            <person name="Kiba T."/>
            <person name="Kim M.S."/>
            <person name="Koo N."/>
            <person name="Laohavisit A."/>
            <person name="Lee Y.H."/>
            <person name="Lumba S."/>
            <person name="McCourt P."/>
            <person name="Mortimer J.C."/>
            <person name="Mutuku J.M."/>
            <person name="Nomura T."/>
            <person name="Sasaki-Sekimoto Y."/>
            <person name="Seto Y."/>
            <person name="Wang Y."/>
            <person name="Wakatake T."/>
            <person name="Sakakibara H."/>
            <person name="Demura T."/>
            <person name="Yamaguchi S."/>
            <person name="Yoneyama K."/>
            <person name="Manabe R.I."/>
            <person name="Nelson D.C."/>
            <person name="Schulman A.H."/>
            <person name="Timko M.P."/>
            <person name="dePamphilis C.W."/>
            <person name="Choi D."/>
            <person name="Shirasu K."/>
        </authorList>
    </citation>
    <scope>NUCLEOTIDE SEQUENCE [LARGE SCALE GENOMIC DNA]</scope>
    <source>
        <strain evidence="2">cv. UVA1</strain>
    </source>
</reference>
<dbReference type="AlphaFoldDB" id="A0A5A7QE85"/>
<organism evidence="1 2">
    <name type="scientific">Striga asiatica</name>
    <name type="common">Asiatic witchweed</name>
    <name type="synonym">Buchnera asiatica</name>
    <dbReference type="NCBI Taxonomy" id="4170"/>
    <lineage>
        <taxon>Eukaryota</taxon>
        <taxon>Viridiplantae</taxon>
        <taxon>Streptophyta</taxon>
        <taxon>Embryophyta</taxon>
        <taxon>Tracheophyta</taxon>
        <taxon>Spermatophyta</taxon>
        <taxon>Magnoliopsida</taxon>
        <taxon>eudicotyledons</taxon>
        <taxon>Gunneridae</taxon>
        <taxon>Pentapetalae</taxon>
        <taxon>asterids</taxon>
        <taxon>lamiids</taxon>
        <taxon>Lamiales</taxon>
        <taxon>Orobanchaceae</taxon>
        <taxon>Buchnereae</taxon>
        <taxon>Striga</taxon>
    </lineage>
</organism>
<evidence type="ECO:0000313" key="2">
    <source>
        <dbReference type="Proteomes" id="UP000325081"/>
    </source>
</evidence>
<evidence type="ECO:0000313" key="1">
    <source>
        <dbReference type="EMBL" id="GER43589.1"/>
    </source>
</evidence>
<keyword evidence="2" id="KW-1185">Reference proteome</keyword>
<comment type="caution">
    <text evidence="1">The sequence shown here is derived from an EMBL/GenBank/DDBJ whole genome shotgun (WGS) entry which is preliminary data.</text>
</comment>
<proteinExistence type="predicted"/>
<accession>A0A5A7QE85</accession>